<gene>
    <name evidence="10" type="ORF">FIESC28_02668</name>
</gene>
<dbReference type="Pfam" id="PF00613">
    <property type="entry name" value="PI3Ka"/>
    <property type="match status" value="1"/>
</dbReference>
<dbReference type="PROSITE" id="PS00916">
    <property type="entry name" value="PI3_4_KINASE_2"/>
    <property type="match status" value="1"/>
</dbReference>
<dbReference type="GO" id="GO:0004430">
    <property type="term" value="F:1-phosphatidylinositol 4-kinase activity"/>
    <property type="evidence" value="ECO:0007669"/>
    <property type="project" value="UniProtKB-EC"/>
</dbReference>
<comment type="similarity">
    <text evidence="2">Belongs to the PI3/PI4-kinase family. Type III PI4K subfamily.</text>
</comment>
<dbReference type="PANTHER" id="PTHR10048:SF15">
    <property type="entry name" value="PHOSPHATIDYLINOSITOL 4-KINASE ALPHA"/>
    <property type="match status" value="1"/>
</dbReference>
<feature type="domain" description="PI3K/PI4K catalytic" evidence="8">
    <location>
        <begin position="1625"/>
        <end position="1919"/>
    </location>
</feature>
<dbReference type="SUPFAM" id="SSF48371">
    <property type="entry name" value="ARM repeat"/>
    <property type="match status" value="2"/>
</dbReference>
<dbReference type="PANTHER" id="PTHR10048">
    <property type="entry name" value="PHOSPHATIDYLINOSITOL KINASE"/>
    <property type="match status" value="1"/>
</dbReference>
<keyword evidence="11" id="KW-1185">Reference proteome</keyword>
<dbReference type="SUPFAM" id="SSF56112">
    <property type="entry name" value="Protein kinase-like (PK-like)"/>
    <property type="match status" value="1"/>
</dbReference>
<dbReference type="Gene3D" id="1.25.40.70">
    <property type="entry name" value="Phosphatidylinositol 3-kinase, accessory domain (PIK)"/>
    <property type="match status" value="1"/>
</dbReference>
<evidence type="ECO:0000259" key="8">
    <source>
        <dbReference type="PROSITE" id="PS50290"/>
    </source>
</evidence>
<dbReference type="EMBL" id="QKXC01000055">
    <property type="protein sequence ID" value="RBR24557.1"/>
    <property type="molecule type" value="Genomic_DNA"/>
</dbReference>
<name>A0A366S5E2_9HYPO</name>
<keyword evidence="5" id="KW-0547">Nucleotide-binding</keyword>
<dbReference type="Pfam" id="PF00454">
    <property type="entry name" value="PI3_PI4_kinase"/>
    <property type="match status" value="1"/>
</dbReference>
<comment type="caution">
    <text evidence="10">The sequence shown here is derived from an EMBL/GenBank/DDBJ whole genome shotgun (WGS) entry which is preliminary data.</text>
</comment>
<dbReference type="InterPro" id="IPR036940">
    <property type="entry name" value="PI3/4_kinase_cat_sf"/>
</dbReference>
<evidence type="ECO:0000256" key="4">
    <source>
        <dbReference type="ARBA" id="ARBA00022679"/>
    </source>
</evidence>
<organism evidence="10 11">
    <name type="scientific">Fusarium coffeatum</name>
    <dbReference type="NCBI Taxonomy" id="231269"/>
    <lineage>
        <taxon>Eukaryota</taxon>
        <taxon>Fungi</taxon>
        <taxon>Dikarya</taxon>
        <taxon>Ascomycota</taxon>
        <taxon>Pezizomycotina</taxon>
        <taxon>Sordariomycetes</taxon>
        <taxon>Hypocreomycetidae</taxon>
        <taxon>Hypocreales</taxon>
        <taxon>Nectriaceae</taxon>
        <taxon>Fusarium</taxon>
        <taxon>Fusarium incarnatum-equiseti species complex</taxon>
    </lineage>
</organism>
<proteinExistence type="inferred from homology"/>
<keyword evidence="4" id="KW-0808">Transferase</keyword>
<dbReference type="Gene3D" id="1.10.1070.11">
    <property type="entry name" value="Phosphatidylinositol 3-/4-kinase, catalytic domain"/>
    <property type="match status" value="1"/>
</dbReference>
<dbReference type="GO" id="GO:0005886">
    <property type="term" value="C:plasma membrane"/>
    <property type="evidence" value="ECO:0007669"/>
    <property type="project" value="TreeGrafter"/>
</dbReference>
<dbReference type="SMART" id="SM00146">
    <property type="entry name" value="PI3Kc"/>
    <property type="match status" value="1"/>
</dbReference>
<dbReference type="PROSITE" id="PS00915">
    <property type="entry name" value="PI3_4_KINASE_1"/>
    <property type="match status" value="1"/>
</dbReference>
<dbReference type="GO" id="GO:0005737">
    <property type="term" value="C:cytoplasm"/>
    <property type="evidence" value="ECO:0007669"/>
    <property type="project" value="TreeGrafter"/>
</dbReference>
<dbReference type="InterPro" id="IPR045495">
    <property type="entry name" value="PI4K_N"/>
</dbReference>
<dbReference type="RefSeq" id="XP_031019148.1">
    <property type="nucleotide sequence ID" value="XM_031156817.1"/>
</dbReference>
<dbReference type="SMART" id="SM00145">
    <property type="entry name" value="PI3Ka"/>
    <property type="match status" value="1"/>
</dbReference>
<evidence type="ECO:0000256" key="3">
    <source>
        <dbReference type="ARBA" id="ARBA00012169"/>
    </source>
</evidence>
<dbReference type="GO" id="GO:0046854">
    <property type="term" value="P:phosphatidylinositol phosphate biosynthetic process"/>
    <property type="evidence" value="ECO:0007669"/>
    <property type="project" value="InterPro"/>
</dbReference>
<reference evidence="10 11" key="1">
    <citation type="submission" date="2018-06" db="EMBL/GenBank/DDBJ databases">
        <title>Fusarium incarnatum-equiseti species complex species 28.</title>
        <authorList>
            <person name="Gardiner D.M."/>
        </authorList>
    </citation>
    <scope>NUCLEOTIDE SEQUENCE [LARGE SCALE GENOMIC DNA]</scope>
    <source>
        <strain evidence="10 11">FIESC_28</strain>
    </source>
</reference>
<dbReference type="OrthoDB" id="10264149at2759"/>
<evidence type="ECO:0000259" key="9">
    <source>
        <dbReference type="PROSITE" id="PS51545"/>
    </source>
</evidence>
<sequence>MTGDIRSKALQKIASLSATSSTTSFDRSDLDRLCRACHAGAKSKDYVNGSQNRGSLGRVPMSIREFEVLIALCKTAPKIKSSQSAQRLSYQLFPYILEAHIQVFVPSPFFRKIDPSPTEALAFHVTGALLALGINYDELQENVIDKIWSFVNSCRRATESIISPQAGDPENPHLEDAVRTVTIAVALLGFLDAAAAQADFWRAGGRLALVKKIRELLSEPFLIAVETALSTIRNCHSQDREVKEWKRYLRHYASSGRPLGAMLLHKSFAQLVVSSTSLMVKGPVSLRESHVLDIYISQGESLRSVASSAREADFKTIEDYAALAVEEIQYIEGGADFIRMGSPDQQSLAYAVKAAALISYLNCALLNEDAADSEILMNWLQETLDDSVQMADPTLASVTLRCLALICQISPSFSSNVSRILPRFIVQDAPQKNIVTIASSSLAYALKMLSKDAVIGTLYTLGNVLSPGSDQGFVNDQIDGASSETGLNPIYTRRQSIGSSISLQLHDEEETAIVSGNVVQTICEISAAFKDEKITALAQSMLQQKLEKVNTGVDARIISGAAALALEGGQLEFRSLLKLFSKLCHTGVVDNQLFLLEAVRNARTFISANLRRDSQLFNIYFEHLLDNIIGLGDVHSSGHTKESDVQMAAKEIAELLPPLATFMSSNDFASNPITDDETYSLLRDAWFNIVVHGFATNTDRGKQYLRELRLIAIHSPPLVAEQRGEQVESDIELNTVLRRGMSNDRESMQKKLLSDLVPSKANEIKSLSYRKVIFLQAAYLMEVLRADSGDCTKVLSYFLEPSMARGDVSSAMEGVAAAVMDKYIQKTQTGVDPTFSAQYAAEQLAAIFCSCCHRIERVQQAAFVCADRILRDIPSALCHRSSLFALIELLSLMWTSCLEAETDVYAPRSTFTSELGGVTVQLSDDYDFRRQTVDTLNRKARVWVNTAINISPLDVKGILQTYLSEFSDEGAYGHVSLGRSFALELGSIIPLTDNRLQSMDKIGNSSVNTASAFVAQYTTRQEYRYGETLPDRGTELMSFMSHNRRMSFAQSSVKESASATTALAHIEARILSKKSTSTTEVRDILRRAAALLCRTDKDEAAVAHHLVSIPFALFTKQSMNLGVSLWLGVINENPRQESRLLNEIVQQWEFTLGRKVGLFSPTLNHIDPFFLKEEFAPSELEALAKKKQIVHDILSPHTRLLQFFASHYNATRLGSPDIQRVFLRMLDLTLEAMKQSATHPMAREIRFQIILFALRVLRSSTTLKPVAQWRLKERILTAGLSWFKSSPKWSFGSNLLQMKTEIRLISDVLAALQLVSPIGAQTVGNVKSLQSKEQLLDLLLRNEQTRLIVWVNPLNTPGNQALAPPAGKTPTEAALLPLIRTAWWQDPAIAIELATRFPFPRLQRDIRFLLLTMPEKAIFSPEALSLIFGGALPDDVGAQQLKYLLYWEPVNPVTSVTMFLPAYQYHPFIIQYAMRSLESHSVDVTFFYVPQIVQSLRYDSLGYVKRYILETAQFSQLFAHQIIWNMKANSYKDDDAQIPDEIKPTLDTVMTQMVDEFATEDRDFYEREFAFFDEVTDISGKLKPYIKKSKPEKKQKIEEELRKIKVEVGVYLPSNPDGVVIGIDRKSGKPLQSHAKAPYMATFRIQKNKGGVSEVDEMMDEKDGGEHGTPEKTIEVWQSAIFKVGDDCRQDVLALQMIAAFRGIFHDVGLDVYVFPYRVTATAPGCGVIDVLPNSISRDMLGREAVNGLYDYFISKYGNENSLRFQRARSNFVKSMAAYSVISYLLQFKDRHNGNIMIDDAGHILHIDFGFCFDIAPGGIKFERAPFKLTTEMVAVMGGSMEHQSFKAFEELCVKAFLASRQYCEKLSQIVWLMMDSGLPCFKPESVKHFRERFVLDKSERDAANFMKHLIKTSYSSHSTGIYDQFQLLTNGIPY</sequence>
<dbReference type="EC" id="2.7.1.67" evidence="3"/>
<evidence type="ECO:0000256" key="1">
    <source>
        <dbReference type="ARBA" id="ARBA00001686"/>
    </source>
</evidence>
<evidence type="ECO:0000313" key="10">
    <source>
        <dbReference type="EMBL" id="RBR24557.1"/>
    </source>
</evidence>
<dbReference type="GO" id="GO:0005524">
    <property type="term" value="F:ATP binding"/>
    <property type="evidence" value="ECO:0007669"/>
    <property type="project" value="UniProtKB-KW"/>
</dbReference>
<evidence type="ECO:0000256" key="5">
    <source>
        <dbReference type="ARBA" id="ARBA00022741"/>
    </source>
</evidence>
<dbReference type="InterPro" id="IPR000403">
    <property type="entry name" value="PI3/4_kinase_cat_dom"/>
</dbReference>
<evidence type="ECO:0000256" key="6">
    <source>
        <dbReference type="ARBA" id="ARBA00022777"/>
    </source>
</evidence>
<protein>
    <recommendedName>
        <fullName evidence="3">1-phosphatidylinositol 4-kinase</fullName>
        <ecNumber evidence="3">2.7.1.67</ecNumber>
    </recommendedName>
</protein>
<dbReference type="InterPro" id="IPR011009">
    <property type="entry name" value="Kinase-like_dom_sf"/>
</dbReference>
<dbReference type="InterPro" id="IPR016024">
    <property type="entry name" value="ARM-type_fold"/>
</dbReference>
<dbReference type="Gene3D" id="3.30.1010.10">
    <property type="entry name" value="Phosphatidylinositol 3-kinase Catalytic Subunit, Chain A, domain 4"/>
    <property type="match status" value="1"/>
</dbReference>
<dbReference type="FunFam" id="1.25.40.70:FF:000011">
    <property type="entry name" value="Phosphatidylinositol 4-kinase alpha"/>
    <property type="match status" value="1"/>
</dbReference>
<dbReference type="GeneID" id="41992113"/>
<comment type="catalytic activity">
    <reaction evidence="1">
        <text>a 1,2-diacyl-sn-glycero-3-phospho-(1D-myo-inositol) + ATP = a 1,2-diacyl-sn-glycero-3-phospho-(1D-myo-inositol 4-phosphate) + ADP + H(+)</text>
        <dbReference type="Rhea" id="RHEA:19877"/>
        <dbReference type="ChEBI" id="CHEBI:15378"/>
        <dbReference type="ChEBI" id="CHEBI:30616"/>
        <dbReference type="ChEBI" id="CHEBI:57880"/>
        <dbReference type="ChEBI" id="CHEBI:58178"/>
        <dbReference type="ChEBI" id="CHEBI:456216"/>
        <dbReference type="EC" id="2.7.1.67"/>
    </reaction>
</comment>
<dbReference type="InterPro" id="IPR001263">
    <property type="entry name" value="PI3K_accessory_dom"/>
</dbReference>
<dbReference type="InterPro" id="IPR018936">
    <property type="entry name" value="PI3/4_kinase_CS"/>
</dbReference>
<dbReference type="FunFam" id="3.30.1010.10:FF:000014">
    <property type="entry name" value="Phosphatidylinositol 4-kinase STT4"/>
    <property type="match status" value="1"/>
</dbReference>
<dbReference type="InterPro" id="IPR015433">
    <property type="entry name" value="PI3/4_kinase"/>
</dbReference>
<evidence type="ECO:0000256" key="7">
    <source>
        <dbReference type="ARBA" id="ARBA00022840"/>
    </source>
</evidence>
<evidence type="ECO:0000256" key="2">
    <source>
        <dbReference type="ARBA" id="ARBA00006209"/>
    </source>
</evidence>
<dbReference type="Pfam" id="PF19274">
    <property type="entry name" value="PI4K_N"/>
    <property type="match status" value="1"/>
</dbReference>
<dbReference type="CDD" id="cd05167">
    <property type="entry name" value="PI4Kc_III_alpha"/>
    <property type="match status" value="1"/>
</dbReference>
<dbReference type="PROSITE" id="PS51545">
    <property type="entry name" value="PIK_HELICAL"/>
    <property type="match status" value="1"/>
</dbReference>
<evidence type="ECO:0000313" key="11">
    <source>
        <dbReference type="Proteomes" id="UP000253153"/>
    </source>
</evidence>
<keyword evidence="6" id="KW-0418">Kinase</keyword>
<accession>A0A366S5E2</accession>
<dbReference type="InterPro" id="IPR042236">
    <property type="entry name" value="PI3K_accessory_sf"/>
</dbReference>
<dbReference type="FunFam" id="1.10.1070.11:FF:000022">
    <property type="entry name" value="Phosphatidylinositol 4-kinase stt4"/>
    <property type="match status" value="1"/>
</dbReference>
<dbReference type="PROSITE" id="PS50290">
    <property type="entry name" value="PI3_4_KINASE_3"/>
    <property type="match status" value="1"/>
</dbReference>
<dbReference type="GO" id="GO:0048015">
    <property type="term" value="P:phosphatidylinositol-mediated signaling"/>
    <property type="evidence" value="ECO:0007669"/>
    <property type="project" value="TreeGrafter"/>
</dbReference>
<dbReference type="Proteomes" id="UP000253153">
    <property type="component" value="Unassembled WGS sequence"/>
</dbReference>
<feature type="domain" description="PIK helical" evidence="9">
    <location>
        <begin position="1365"/>
        <end position="1552"/>
    </location>
</feature>
<keyword evidence="7" id="KW-0067">ATP-binding</keyword>